<comment type="caution">
    <text evidence="1">The sequence shown here is derived from an EMBL/GenBank/DDBJ whole genome shotgun (WGS) entry which is preliminary data.</text>
</comment>
<feature type="non-terminal residue" evidence="1">
    <location>
        <position position="1"/>
    </location>
</feature>
<evidence type="ECO:0000313" key="2">
    <source>
        <dbReference type="Proteomes" id="UP001432027"/>
    </source>
</evidence>
<protein>
    <submittedName>
        <fullName evidence="1">Uncharacterized protein</fullName>
    </submittedName>
</protein>
<gene>
    <name evidence="1" type="ORF">PENTCL1PPCAC_12455</name>
</gene>
<reference evidence="1" key="1">
    <citation type="submission" date="2023-10" db="EMBL/GenBank/DDBJ databases">
        <title>Genome assembly of Pristionchus species.</title>
        <authorList>
            <person name="Yoshida K."/>
            <person name="Sommer R.J."/>
        </authorList>
    </citation>
    <scope>NUCLEOTIDE SEQUENCE</scope>
    <source>
        <strain evidence="1">RS0144</strain>
    </source>
</reference>
<accession>A0AAV5T599</accession>
<dbReference type="AlphaFoldDB" id="A0AAV5T599"/>
<dbReference type="EMBL" id="BTSX01000003">
    <property type="protein sequence ID" value="GMS90280.1"/>
    <property type="molecule type" value="Genomic_DNA"/>
</dbReference>
<keyword evidence="2" id="KW-1185">Reference proteome</keyword>
<organism evidence="1 2">
    <name type="scientific">Pristionchus entomophagus</name>
    <dbReference type="NCBI Taxonomy" id="358040"/>
    <lineage>
        <taxon>Eukaryota</taxon>
        <taxon>Metazoa</taxon>
        <taxon>Ecdysozoa</taxon>
        <taxon>Nematoda</taxon>
        <taxon>Chromadorea</taxon>
        <taxon>Rhabditida</taxon>
        <taxon>Rhabditina</taxon>
        <taxon>Diplogasteromorpha</taxon>
        <taxon>Diplogasteroidea</taxon>
        <taxon>Neodiplogasteridae</taxon>
        <taxon>Pristionchus</taxon>
    </lineage>
</organism>
<dbReference type="Proteomes" id="UP001432027">
    <property type="component" value="Unassembled WGS sequence"/>
</dbReference>
<name>A0AAV5T599_9BILA</name>
<proteinExistence type="predicted"/>
<evidence type="ECO:0000313" key="1">
    <source>
        <dbReference type="EMBL" id="GMS90280.1"/>
    </source>
</evidence>
<sequence>EETIEKEEPSWKESISKLCQESKDCCTFSDVSLQTLFSSVQVEEMPHHPYFPCACHKLEAHKARISL</sequence>